<feature type="region of interest" description="Disordered" evidence="2">
    <location>
        <begin position="603"/>
        <end position="622"/>
    </location>
</feature>
<feature type="compositionally biased region" description="Low complexity" evidence="2">
    <location>
        <begin position="729"/>
        <end position="739"/>
    </location>
</feature>
<dbReference type="GO" id="GO:0016874">
    <property type="term" value="F:ligase activity"/>
    <property type="evidence" value="ECO:0007669"/>
    <property type="project" value="UniProtKB-KW"/>
</dbReference>
<dbReference type="Gene3D" id="3.80.10.10">
    <property type="entry name" value="Ribonuclease Inhibitor"/>
    <property type="match status" value="3"/>
</dbReference>
<feature type="compositionally biased region" description="Low complexity" evidence="2">
    <location>
        <begin position="819"/>
        <end position="835"/>
    </location>
</feature>
<dbReference type="InterPro" id="IPR001810">
    <property type="entry name" value="F-box_dom"/>
</dbReference>
<dbReference type="PANTHER" id="PTHR13382">
    <property type="entry name" value="MITOCHONDRIAL ATP SYNTHASE COUPLING FACTOR B"/>
    <property type="match status" value="1"/>
</dbReference>
<organism evidence="5 6">
    <name type="scientific">Knufia fluminis</name>
    <dbReference type="NCBI Taxonomy" id="191047"/>
    <lineage>
        <taxon>Eukaryota</taxon>
        <taxon>Fungi</taxon>
        <taxon>Dikarya</taxon>
        <taxon>Ascomycota</taxon>
        <taxon>Pezizomycotina</taxon>
        <taxon>Eurotiomycetes</taxon>
        <taxon>Chaetothyriomycetidae</taxon>
        <taxon>Chaetothyriales</taxon>
        <taxon>Trichomeriaceae</taxon>
        <taxon>Knufia</taxon>
    </lineage>
</organism>
<evidence type="ECO:0000313" key="5">
    <source>
        <dbReference type="EMBL" id="KAK5956029.1"/>
    </source>
</evidence>
<dbReference type="Pfam" id="PF12937">
    <property type="entry name" value="F-box-like"/>
    <property type="match status" value="1"/>
</dbReference>
<dbReference type="Proteomes" id="UP001316803">
    <property type="component" value="Unassembled WGS sequence"/>
</dbReference>
<protein>
    <submittedName>
        <fullName evidence="5">SCF ubiquitin ligase complex subunit</fullName>
    </submittedName>
</protein>
<feature type="region of interest" description="Disordered" evidence="2">
    <location>
        <begin position="1"/>
        <end position="40"/>
    </location>
</feature>
<feature type="region of interest" description="Disordered" evidence="2">
    <location>
        <begin position="770"/>
        <end position="804"/>
    </location>
</feature>
<feature type="region of interest" description="Disordered" evidence="2">
    <location>
        <begin position="562"/>
        <end position="589"/>
    </location>
</feature>
<dbReference type="SUPFAM" id="SSF81383">
    <property type="entry name" value="F-box domain"/>
    <property type="match status" value="1"/>
</dbReference>
<dbReference type="PANTHER" id="PTHR13382:SF67">
    <property type="entry name" value="SCF E3 UBIQUITIN LIGASE COMPLEX F-BOX PROTEIN POF2"/>
    <property type="match status" value="1"/>
</dbReference>
<name>A0AAN8I7K0_9EURO</name>
<dbReference type="InterPro" id="IPR057207">
    <property type="entry name" value="FBXL15_LRR"/>
</dbReference>
<feature type="region of interest" description="Disordered" evidence="2">
    <location>
        <begin position="937"/>
        <end position="967"/>
    </location>
</feature>
<evidence type="ECO:0000313" key="6">
    <source>
        <dbReference type="Proteomes" id="UP001316803"/>
    </source>
</evidence>
<evidence type="ECO:0000256" key="1">
    <source>
        <dbReference type="ARBA" id="ARBA00022786"/>
    </source>
</evidence>
<dbReference type="AlphaFoldDB" id="A0AAN8I7K0"/>
<feature type="domain" description="F-box" evidence="3">
    <location>
        <begin position="78"/>
        <end position="123"/>
    </location>
</feature>
<accession>A0AAN8I7K0</accession>
<feature type="region of interest" description="Disordered" evidence="2">
    <location>
        <begin position="816"/>
        <end position="887"/>
    </location>
</feature>
<evidence type="ECO:0000256" key="2">
    <source>
        <dbReference type="SAM" id="MobiDB-lite"/>
    </source>
</evidence>
<evidence type="ECO:0000259" key="3">
    <source>
        <dbReference type="Pfam" id="PF12937"/>
    </source>
</evidence>
<feature type="compositionally biased region" description="Basic and acidic residues" evidence="2">
    <location>
        <begin position="951"/>
        <end position="961"/>
    </location>
</feature>
<dbReference type="SUPFAM" id="SSF52047">
    <property type="entry name" value="RNI-like"/>
    <property type="match status" value="1"/>
</dbReference>
<proteinExistence type="predicted"/>
<feature type="compositionally biased region" description="Basic and acidic residues" evidence="2">
    <location>
        <begin position="878"/>
        <end position="887"/>
    </location>
</feature>
<dbReference type="InterPro" id="IPR036047">
    <property type="entry name" value="F-box-like_dom_sf"/>
</dbReference>
<dbReference type="Pfam" id="PF25372">
    <property type="entry name" value="DUF7885"/>
    <property type="match status" value="1"/>
</dbReference>
<feature type="compositionally biased region" description="Polar residues" evidence="2">
    <location>
        <begin position="839"/>
        <end position="848"/>
    </location>
</feature>
<keyword evidence="6" id="KW-1185">Reference proteome</keyword>
<sequence length="967" mass="107391">MADLSRPRLPPIQTAHHRTASMNTVESDSSDSSPGPMDEDTDFIMHMNDSTSTIGALTAIRDGEMDIDVEHLHRTSPIQKLPPELLIHIFSKLTTTGDLRNSMLVCYHWALYTVNILWHRPLCSKWSNLLSVAKTLSNHRPSFPYHEMVKRLNLSGIADKVNDGTVQAFINCKAVERLTLTSCSKLTDLGVAGLVDGTKRLQALDVTDLEALTDRTMLRVAQHCPRLQGLNITNCAYITDESLLQIALNCTQLKRLKLNGVARVTDESVIAVAENCRSILEIDLQGCQAISSASVTALLSNLPHLRELRLAQCVGIDSHAFTDLKPGLRFDALRILDLTACDGVGDEAVARIIPAAPRLRNLVLAKCRHITDQAVRAICTLTKNLHYIHLGHCQLLTDNAVIELVQQCNRIRYIDLACCSRLTDTSVRHLAKLPKLRRVGLVKCQNLTDTSIIALARGPYGSGAAKPGMPTQFVSLERVHLSYCTSLTLKGITQLLLNCPRLTHLSLTGVQAFLRDDLTRFCREAPTEFTHVQRDVFCVFSGDGVVRLRDYLARLALEQQERDQEQQNAVDEQVVGPDSPDADSLSDGTVDGNEHLQQMDLVFGPGRHGMPRMTSARTRQRPRSFHDLPHPNFHIEMPLLPNDQIQRMGPWTPGHMTPEMRTHLSPHQFQTPPLTGFEQYQGDFGQQRIPSPLPTPAILVPDSQPRSRSQSRRHTMDATDGGFFGYQTSSAYRSGESSSRMPFQRTPSRMEGEIFSSDHMMLPVFQTSMHSHGPIHTEQSQSASTNRPDYRRGNSQTLRPDLGFSSFDVNHEAILSTIPNNSRGPSRGPSRISSPHASRVQSRSSSRMGNFAANARPQPATSQSYADVPSASAATGSRSRDMSRQRSEIDEAMRHTLSADEQLQYELYGNRSSFRRLQGQTQAPLLPPGLMQHVVMAPGTPNTPVETPGAIRDEGRRHEQSDVDMTQ</sequence>
<evidence type="ECO:0000259" key="4">
    <source>
        <dbReference type="Pfam" id="PF25372"/>
    </source>
</evidence>
<comment type="caution">
    <text evidence="5">The sequence shown here is derived from an EMBL/GenBank/DDBJ whole genome shotgun (WGS) entry which is preliminary data.</text>
</comment>
<gene>
    <name evidence="5" type="primary">GRR1</name>
    <name evidence="5" type="ORF">OHC33_002602</name>
</gene>
<feature type="compositionally biased region" description="Polar residues" evidence="2">
    <location>
        <begin position="777"/>
        <end position="798"/>
    </location>
</feature>
<dbReference type="InterPro" id="IPR050648">
    <property type="entry name" value="F-box_LRR-repeat"/>
</dbReference>
<feature type="domain" description="F-box/LRR-repeat protein 15-like leucin rich repeat" evidence="4">
    <location>
        <begin position="244"/>
        <end position="509"/>
    </location>
</feature>
<dbReference type="InterPro" id="IPR032675">
    <property type="entry name" value="LRR_dom_sf"/>
</dbReference>
<dbReference type="EMBL" id="JAKLMC020000005">
    <property type="protein sequence ID" value="KAK5956029.1"/>
    <property type="molecule type" value="Genomic_DNA"/>
</dbReference>
<feature type="region of interest" description="Disordered" evidence="2">
    <location>
        <begin position="689"/>
        <end position="745"/>
    </location>
</feature>
<keyword evidence="1" id="KW-0833">Ubl conjugation pathway</keyword>
<keyword evidence="5" id="KW-0436">Ligase</keyword>
<dbReference type="SMART" id="SM00367">
    <property type="entry name" value="LRR_CC"/>
    <property type="match status" value="12"/>
</dbReference>
<dbReference type="InterPro" id="IPR006553">
    <property type="entry name" value="Leu-rich_rpt_Cys-con_subtyp"/>
</dbReference>
<dbReference type="GO" id="GO:0005737">
    <property type="term" value="C:cytoplasm"/>
    <property type="evidence" value="ECO:0007669"/>
    <property type="project" value="TreeGrafter"/>
</dbReference>
<reference evidence="5 6" key="1">
    <citation type="submission" date="2022-12" db="EMBL/GenBank/DDBJ databases">
        <title>Genomic features and morphological characterization of a novel Knufia sp. strain isolated from spacecraft assembly facility.</title>
        <authorList>
            <person name="Teixeira M."/>
            <person name="Chander A.M."/>
            <person name="Stajich J.E."/>
            <person name="Venkateswaran K."/>
        </authorList>
    </citation>
    <scope>NUCLEOTIDE SEQUENCE [LARGE SCALE GENOMIC DNA]</scope>
    <source>
        <strain evidence="5 6">FJI-L2-BK-P2</strain>
    </source>
</reference>